<dbReference type="Proteomes" id="UP000616769">
    <property type="component" value="Unassembled WGS sequence"/>
</dbReference>
<feature type="domain" description="Ig-like" evidence="4">
    <location>
        <begin position="160"/>
        <end position="258"/>
    </location>
</feature>
<evidence type="ECO:0000256" key="3">
    <source>
        <dbReference type="ARBA" id="ARBA00023157"/>
    </source>
</evidence>
<dbReference type="GO" id="GO:0016020">
    <property type="term" value="C:membrane"/>
    <property type="evidence" value="ECO:0007669"/>
    <property type="project" value="UniProtKB-SubCell"/>
</dbReference>
<dbReference type="InterPro" id="IPR013162">
    <property type="entry name" value="CD80_C2-set"/>
</dbReference>
<name>A0A132A4H0_SARSC</name>
<comment type="subcellular location">
    <subcellularLocation>
        <location evidence="1">Membrane</location>
        <topology evidence="1">Single-pass membrane protein</topology>
    </subcellularLocation>
</comment>
<dbReference type="SUPFAM" id="SSF48726">
    <property type="entry name" value="Immunoglobulin"/>
    <property type="match status" value="2"/>
</dbReference>
<dbReference type="OrthoDB" id="10006996at2759"/>
<protein>
    <submittedName>
        <fullName evidence="5">Immunoglobulin domain containing protein 4</fullName>
    </submittedName>
</protein>
<accession>A0A132A4H0</accession>
<keyword evidence="2" id="KW-0472">Membrane</keyword>
<proteinExistence type="predicted"/>
<evidence type="ECO:0000313" key="5">
    <source>
        <dbReference type="EMBL" id="KPM05861.1"/>
    </source>
</evidence>
<evidence type="ECO:0000259" key="4">
    <source>
        <dbReference type="PROSITE" id="PS50835"/>
    </source>
</evidence>
<dbReference type="Pfam" id="PF08205">
    <property type="entry name" value="C2-set_2"/>
    <property type="match status" value="1"/>
</dbReference>
<dbReference type="InterPro" id="IPR036179">
    <property type="entry name" value="Ig-like_dom_sf"/>
</dbReference>
<reference evidence="5 6" key="1">
    <citation type="journal article" date="2015" name="Parasit. Vectors">
        <title>Draft genome of the scabies mite.</title>
        <authorList>
            <person name="Rider S.D.Jr."/>
            <person name="Morgan M.S."/>
            <person name="Arlian L.G."/>
        </authorList>
    </citation>
    <scope>NUCLEOTIDE SEQUENCE [LARGE SCALE GENOMIC DNA]</scope>
    <source>
        <strain evidence="5">Arlian Lab</strain>
    </source>
</reference>
<dbReference type="PANTHER" id="PTHR23278:SF19">
    <property type="entry name" value="OBSCURIN"/>
    <property type="match status" value="1"/>
</dbReference>
<sequence>MSLEDYQPYNALVGKSISLPCNITPPINDDGIALILWYRNDLSTPIYTIDARGVYNLIGAKHFPDNQVLSDRIIFNLTYPISYLHFNEVIESDTAEYRCRVDFRRDRTINRVMQLNVIVPTKKLSILDLDRNQINNIAGPFDEDSELNLTCRSEGGNPLPKLKWWHSVMIVKPLHNFTVGQRIELVCQSSGSRPPARLLWQRDNLLLNDFSTETTSEDGSVTTNFLSFTPTTEDDGKVLSCIATNPQFKGFHLEDRIRLNVQHAPILSLLLGANAKQQEIVEGSSVYFDCNIQCC</sequence>
<dbReference type="PANTHER" id="PTHR23278">
    <property type="entry name" value="SIDESTEP PROTEIN"/>
    <property type="match status" value="1"/>
</dbReference>
<evidence type="ECO:0000256" key="2">
    <source>
        <dbReference type="ARBA" id="ARBA00023136"/>
    </source>
</evidence>
<evidence type="ECO:0000313" key="6">
    <source>
        <dbReference type="Proteomes" id="UP000616769"/>
    </source>
</evidence>
<dbReference type="InterPro" id="IPR003599">
    <property type="entry name" value="Ig_sub"/>
</dbReference>
<dbReference type="InterPro" id="IPR007110">
    <property type="entry name" value="Ig-like_dom"/>
</dbReference>
<dbReference type="SMART" id="SM00409">
    <property type="entry name" value="IG"/>
    <property type="match status" value="2"/>
</dbReference>
<dbReference type="InterPro" id="IPR013783">
    <property type="entry name" value="Ig-like_fold"/>
</dbReference>
<dbReference type="VEuPathDB" id="VectorBase:SSCA010005"/>
<keyword evidence="3" id="KW-1015">Disulfide bond</keyword>
<organism evidence="5 6">
    <name type="scientific">Sarcoptes scabiei</name>
    <name type="common">Itch mite</name>
    <name type="synonym">Acarus scabiei</name>
    <dbReference type="NCBI Taxonomy" id="52283"/>
    <lineage>
        <taxon>Eukaryota</taxon>
        <taxon>Metazoa</taxon>
        <taxon>Ecdysozoa</taxon>
        <taxon>Arthropoda</taxon>
        <taxon>Chelicerata</taxon>
        <taxon>Arachnida</taxon>
        <taxon>Acari</taxon>
        <taxon>Acariformes</taxon>
        <taxon>Sarcoptiformes</taxon>
        <taxon>Astigmata</taxon>
        <taxon>Psoroptidia</taxon>
        <taxon>Sarcoptoidea</taxon>
        <taxon>Sarcoptidae</taxon>
        <taxon>Sarcoptinae</taxon>
        <taxon>Sarcoptes</taxon>
    </lineage>
</organism>
<dbReference type="AlphaFoldDB" id="A0A132A4H0"/>
<dbReference type="Gene3D" id="2.60.40.10">
    <property type="entry name" value="Immunoglobulins"/>
    <property type="match status" value="3"/>
</dbReference>
<feature type="domain" description="Ig-like" evidence="4">
    <location>
        <begin position="14"/>
        <end position="110"/>
    </location>
</feature>
<comment type="caution">
    <text evidence="5">The sequence shown here is derived from an EMBL/GenBank/DDBJ whole genome shotgun (WGS) entry which is preliminary data.</text>
</comment>
<dbReference type="EMBL" id="JXLN01010512">
    <property type="protein sequence ID" value="KPM05861.1"/>
    <property type="molecule type" value="Genomic_DNA"/>
</dbReference>
<dbReference type="PROSITE" id="PS50835">
    <property type="entry name" value="IG_LIKE"/>
    <property type="match status" value="2"/>
</dbReference>
<gene>
    <name evidence="5" type="ORF">QR98_0043330</name>
</gene>
<evidence type="ECO:0000256" key="1">
    <source>
        <dbReference type="ARBA" id="ARBA00004167"/>
    </source>
</evidence>